<dbReference type="Gene3D" id="3.90.1560.10">
    <property type="entry name" value="ComB-like"/>
    <property type="match status" value="1"/>
</dbReference>
<dbReference type="EMBL" id="JAWDIU010000001">
    <property type="protein sequence ID" value="MDU0325805.1"/>
    <property type="molecule type" value="Genomic_DNA"/>
</dbReference>
<evidence type="ECO:0000313" key="3">
    <source>
        <dbReference type="Proteomes" id="UP001256673"/>
    </source>
</evidence>
<protein>
    <recommendedName>
        <fullName evidence="1">Probable 2-phosphosulfolactate phosphatase</fullName>
    </recommendedName>
</protein>
<dbReference type="InterPro" id="IPR005238">
    <property type="entry name" value="ComB-like"/>
</dbReference>
<sequence length="207" mass="20545">MPSSDPHAQSDYQVRFDWGRRGSDRLAPAHVVVVVQTLGLTAHALSAVEHGAALDLAGDDDPAAALALAAEAAGAHVVVGGLRNAAAVADHVLAVQRARGERTSISIVAAGYPDGDEAVRFAVDDLLGAGAVIAALGDLGIDHASPDAAVAGEGFRALGGAVRHLLTASGTGRALAADGGRDGVLHAAARDAASVVPVLRDGVFGPA</sequence>
<keyword evidence="3" id="KW-1185">Reference proteome</keyword>
<dbReference type="RefSeq" id="WP_316000667.1">
    <property type="nucleotide sequence ID" value="NZ_JAWDIU010000001.1"/>
</dbReference>
<evidence type="ECO:0000313" key="2">
    <source>
        <dbReference type="EMBL" id="MDU0325805.1"/>
    </source>
</evidence>
<gene>
    <name evidence="2" type="ORF">RWH43_03435</name>
</gene>
<dbReference type="SUPFAM" id="SSF142823">
    <property type="entry name" value="ComB-like"/>
    <property type="match status" value="1"/>
</dbReference>
<comment type="caution">
    <text evidence="2">The sequence shown here is derived from an EMBL/GenBank/DDBJ whole genome shotgun (WGS) entry which is preliminary data.</text>
</comment>
<evidence type="ECO:0000256" key="1">
    <source>
        <dbReference type="ARBA" id="ARBA00021948"/>
    </source>
</evidence>
<proteinExistence type="predicted"/>
<dbReference type="InterPro" id="IPR036702">
    <property type="entry name" value="ComB-like_sf"/>
</dbReference>
<organism evidence="2 3">
    <name type="scientific">Microbacterium algihabitans</name>
    <dbReference type="NCBI Taxonomy" id="3075992"/>
    <lineage>
        <taxon>Bacteria</taxon>
        <taxon>Bacillati</taxon>
        <taxon>Actinomycetota</taxon>
        <taxon>Actinomycetes</taxon>
        <taxon>Micrococcales</taxon>
        <taxon>Microbacteriaceae</taxon>
        <taxon>Microbacterium</taxon>
    </lineage>
</organism>
<reference evidence="2 3" key="1">
    <citation type="submission" date="2023-09" db="EMBL/GenBank/DDBJ databases">
        <title>Microbacterium fusihabitans sp. nov., Microbacterium phycihabitans sp. nov., and Microbacterium cervinum sp. nov., isolated from dried seaweeds of beach.</title>
        <authorList>
            <person name="Lee S.D."/>
        </authorList>
    </citation>
    <scope>NUCLEOTIDE SEQUENCE [LARGE SCALE GENOMIC DNA]</scope>
    <source>
        <strain evidence="2 3">KSW2-21</strain>
    </source>
</reference>
<dbReference type="Pfam" id="PF04029">
    <property type="entry name" value="2-ph_phosp"/>
    <property type="match status" value="1"/>
</dbReference>
<name>A0ABU3RT82_9MICO</name>
<accession>A0ABU3RT82</accession>
<dbReference type="Proteomes" id="UP001256673">
    <property type="component" value="Unassembled WGS sequence"/>
</dbReference>